<dbReference type="InterPro" id="IPR029060">
    <property type="entry name" value="PIN-like_dom_sf"/>
</dbReference>
<dbReference type="RefSeq" id="WP_067663142.1">
    <property type="nucleotide sequence ID" value="NZ_FQXG01000002.1"/>
</dbReference>
<dbReference type="NCBIfam" id="NF007017">
    <property type="entry name" value="PRK09482.1"/>
    <property type="match status" value="1"/>
</dbReference>
<dbReference type="PANTHER" id="PTHR42646">
    <property type="entry name" value="FLAP ENDONUCLEASE XNI"/>
    <property type="match status" value="1"/>
</dbReference>
<keyword evidence="8" id="KW-1185">Reference proteome</keyword>
<evidence type="ECO:0000256" key="1">
    <source>
        <dbReference type="ARBA" id="ARBA00022722"/>
    </source>
</evidence>
<dbReference type="Gene3D" id="3.40.50.1010">
    <property type="entry name" value="5'-nuclease"/>
    <property type="match status" value="1"/>
</dbReference>
<evidence type="ECO:0000256" key="2">
    <source>
        <dbReference type="ARBA" id="ARBA00022759"/>
    </source>
</evidence>
<protein>
    <submittedName>
        <fullName evidence="7">Protein Xni</fullName>
    </submittedName>
</protein>
<dbReference type="GO" id="GO:0003677">
    <property type="term" value="F:DNA binding"/>
    <property type="evidence" value="ECO:0007669"/>
    <property type="project" value="UniProtKB-KW"/>
</dbReference>
<feature type="domain" description="5'-3' exonuclease" evidence="6">
    <location>
        <begin position="3"/>
        <end position="252"/>
    </location>
</feature>
<evidence type="ECO:0000256" key="5">
    <source>
        <dbReference type="ARBA" id="ARBA00023125"/>
    </source>
</evidence>
<dbReference type="EMBL" id="FQXG01000002">
    <property type="protein sequence ID" value="SHH35709.1"/>
    <property type="molecule type" value="Genomic_DNA"/>
</dbReference>
<keyword evidence="4" id="KW-0630">Potassium</keyword>
<dbReference type="SMART" id="SM00279">
    <property type="entry name" value="HhH2"/>
    <property type="match status" value="1"/>
</dbReference>
<dbReference type="AlphaFoldDB" id="A0A1M5SB46"/>
<dbReference type="GO" id="GO:0033567">
    <property type="term" value="P:DNA replication, Okazaki fragment processing"/>
    <property type="evidence" value="ECO:0007669"/>
    <property type="project" value="InterPro"/>
</dbReference>
<evidence type="ECO:0000256" key="3">
    <source>
        <dbReference type="ARBA" id="ARBA00022801"/>
    </source>
</evidence>
<dbReference type="InterPro" id="IPR008918">
    <property type="entry name" value="HhH2"/>
</dbReference>
<dbReference type="Gene3D" id="1.10.150.20">
    <property type="entry name" value="5' to 3' exonuclease, C-terminal subdomain"/>
    <property type="match status" value="1"/>
</dbReference>
<keyword evidence="3" id="KW-0378">Hydrolase</keyword>
<gene>
    <name evidence="7" type="ORF">SAMN02745129_1937</name>
</gene>
<dbReference type="GO" id="GO:0008409">
    <property type="term" value="F:5'-3' exonuclease activity"/>
    <property type="evidence" value="ECO:0007669"/>
    <property type="project" value="InterPro"/>
</dbReference>
<accession>A0A1M5SB46</accession>
<dbReference type="InterPro" id="IPR002421">
    <property type="entry name" value="5-3_exonuclease"/>
</dbReference>
<dbReference type="SUPFAM" id="SSF88723">
    <property type="entry name" value="PIN domain-like"/>
    <property type="match status" value="1"/>
</dbReference>
<dbReference type="OrthoDB" id="8070997at2"/>
<organism evidence="7 8">
    <name type="scientific">Ferrimonas marina</name>
    <dbReference type="NCBI Taxonomy" id="299255"/>
    <lineage>
        <taxon>Bacteria</taxon>
        <taxon>Pseudomonadati</taxon>
        <taxon>Pseudomonadota</taxon>
        <taxon>Gammaproteobacteria</taxon>
        <taxon>Alteromonadales</taxon>
        <taxon>Ferrimonadaceae</taxon>
        <taxon>Ferrimonas</taxon>
    </lineage>
</organism>
<proteinExistence type="predicted"/>
<keyword evidence="2" id="KW-0255">Endonuclease</keyword>
<dbReference type="Proteomes" id="UP000184268">
    <property type="component" value="Unassembled WGS sequence"/>
</dbReference>
<keyword evidence="1" id="KW-0540">Nuclease</keyword>
<dbReference type="PANTHER" id="PTHR42646:SF2">
    <property type="entry name" value="5'-3' EXONUCLEASE FAMILY PROTEIN"/>
    <property type="match status" value="1"/>
</dbReference>
<evidence type="ECO:0000313" key="8">
    <source>
        <dbReference type="Proteomes" id="UP000184268"/>
    </source>
</evidence>
<dbReference type="STRING" id="299255.SAMN02745129_1937"/>
<name>A0A1M5SB46_9GAMM</name>
<dbReference type="CDD" id="cd09859">
    <property type="entry name" value="PIN_53EXO"/>
    <property type="match status" value="1"/>
</dbReference>
<dbReference type="Pfam" id="PF01367">
    <property type="entry name" value="5_3_exonuc"/>
    <property type="match status" value="1"/>
</dbReference>
<dbReference type="InterPro" id="IPR036279">
    <property type="entry name" value="5-3_exonuclease_C_sf"/>
</dbReference>
<keyword evidence="5" id="KW-0238">DNA-binding</keyword>
<dbReference type="InterPro" id="IPR020046">
    <property type="entry name" value="5-3_exonucl_a-hlix_arch_N"/>
</dbReference>
<evidence type="ECO:0000256" key="4">
    <source>
        <dbReference type="ARBA" id="ARBA00022958"/>
    </source>
</evidence>
<dbReference type="SMART" id="SM00475">
    <property type="entry name" value="53EXOc"/>
    <property type="match status" value="1"/>
</dbReference>
<evidence type="ECO:0000313" key="7">
    <source>
        <dbReference type="EMBL" id="SHH35709.1"/>
    </source>
</evidence>
<sequence length="254" mass="27930">MTLRLLLVDALNLVRRIHAAVPEGDGDALCLRCQQALRKALNLHQPSHAILVWDGGHEQSWRRRLYPDYKAQRKPMPEDLAQLLPRLRAEMEATGIRSVQQADVEADDLIGTIAHKVAQHGGQVMILSTDKGFGQLHCDAIGQWDHFAGSAIDADSLQSRVGVAPAQLLDFWALAGDSGNGIPGVPGIGKKTAQKLLSEYGSLAQLFAGPLPEGKLGEKLAHHQQQARMSYALVRLRRDLQLGLDLKQFRRETP</sequence>
<evidence type="ECO:0000259" key="6">
    <source>
        <dbReference type="SMART" id="SM00475"/>
    </source>
</evidence>
<dbReference type="CDD" id="cd09898">
    <property type="entry name" value="H3TH_53EXO"/>
    <property type="match status" value="1"/>
</dbReference>
<dbReference type="InterPro" id="IPR020045">
    <property type="entry name" value="DNA_polI_H3TH"/>
</dbReference>
<dbReference type="SUPFAM" id="SSF47807">
    <property type="entry name" value="5' to 3' exonuclease, C-terminal subdomain"/>
    <property type="match status" value="1"/>
</dbReference>
<dbReference type="Pfam" id="PF02739">
    <property type="entry name" value="5_3_exonuc_N"/>
    <property type="match status" value="1"/>
</dbReference>
<dbReference type="FunFam" id="1.10.150.20:FF:000003">
    <property type="entry name" value="DNA polymerase I"/>
    <property type="match status" value="1"/>
</dbReference>
<reference evidence="7 8" key="1">
    <citation type="submission" date="2016-11" db="EMBL/GenBank/DDBJ databases">
        <authorList>
            <person name="Jaros S."/>
            <person name="Januszkiewicz K."/>
            <person name="Wedrychowicz H."/>
        </authorList>
    </citation>
    <scope>NUCLEOTIDE SEQUENCE [LARGE SCALE GENOMIC DNA]</scope>
    <source>
        <strain evidence="7 8">DSM 16917</strain>
    </source>
</reference>
<dbReference type="GO" id="GO:0017108">
    <property type="term" value="F:5'-flap endonuclease activity"/>
    <property type="evidence" value="ECO:0007669"/>
    <property type="project" value="InterPro"/>
</dbReference>
<dbReference type="InterPro" id="IPR038969">
    <property type="entry name" value="FEN"/>
</dbReference>